<comment type="caution">
    <text evidence="1">The sequence shown here is derived from an EMBL/GenBank/DDBJ whole genome shotgun (WGS) entry which is preliminary data.</text>
</comment>
<protein>
    <submittedName>
        <fullName evidence="1">Fanconi-associated nuclease</fullName>
    </submittedName>
</protein>
<dbReference type="Proteomes" id="UP001558632">
    <property type="component" value="Unassembled WGS sequence"/>
</dbReference>
<dbReference type="EMBL" id="JBEUSY010000004">
    <property type="protein sequence ID" value="KAL1246400.1"/>
    <property type="molecule type" value="Genomic_DNA"/>
</dbReference>
<sequence length="82" mass="9282">MVKGVEQFSTDNDPNGTKPWIKAAALRSTEPGHHYTADRSFKCRLECGPEADHELTRQKTAIRLLQRMLGLMMKKNPPTQMA</sequence>
<proteinExistence type="predicted"/>
<name>A0ABR3L1Z4_TRISP</name>
<gene>
    <name evidence="1" type="ORF">TSPI_06587</name>
</gene>
<evidence type="ECO:0000313" key="1">
    <source>
        <dbReference type="EMBL" id="KAL1246400.1"/>
    </source>
</evidence>
<accession>A0ABR3L1Z4</accession>
<evidence type="ECO:0000313" key="2">
    <source>
        <dbReference type="Proteomes" id="UP001558632"/>
    </source>
</evidence>
<organism evidence="1 2">
    <name type="scientific">Trichinella spiralis</name>
    <name type="common">Trichina worm</name>
    <dbReference type="NCBI Taxonomy" id="6334"/>
    <lineage>
        <taxon>Eukaryota</taxon>
        <taxon>Metazoa</taxon>
        <taxon>Ecdysozoa</taxon>
        <taxon>Nematoda</taxon>
        <taxon>Enoplea</taxon>
        <taxon>Dorylaimia</taxon>
        <taxon>Trichinellida</taxon>
        <taxon>Trichinellidae</taxon>
        <taxon>Trichinella</taxon>
    </lineage>
</organism>
<keyword evidence="2" id="KW-1185">Reference proteome</keyword>
<reference evidence="1 2" key="1">
    <citation type="submission" date="2024-07" db="EMBL/GenBank/DDBJ databases">
        <title>Enhanced genomic and transcriptomic resources for Trichinella pseudospiralis and T. spiralis underpin the discovery of pronounced molecular differences between stages and species.</title>
        <authorList>
            <person name="Pasi K.K."/>
            <person name="La Rosa G."/>
            <person name="Gomez-Morales M.A."/>
            <person name="Tosini F."/>
            <person name="Sumanam S."/>
            <person name="Young N.D."/>
            <person name="Chang B.C."/>
            <person name="Robin G.B."/>
        </authorList>
    </citation>
    <scope>NUCLEOTIDE SEQUENCE [LARGE SCALE GENOMIC DNA]</scope>
    <source>
        <strain evidence="1">ISS534</strain>
    </source>
</reference>